<proteinExistence type="predicted"/>
<keyword evidence="3" id="KW-1185">Reference proteome</keyword>
<evidence type="ECO:0000313" key="2">
    <source>
        <dbReference type="EMBL" id="GAA2620347.1"/>
    </source>
</evidence>
<feature type="transmembrane region" description="Helical" evidence="1">
    <location>
        <begin position="47"/>
        <end position="66"/>
    </location>
</feature>
<sequence>MIPARLVALVVVLPVRLVYDLLVVTGRGLKAGSKGLSRALAWPFRQLYTWLLRPLGLGIAAAAQAIGTGLAWLLNVTIVSPLGWLLNVVVLGFLRLCGRGSGRLARWFHRTLLAPTGRFLAYVGRGLLWLLNILIVVPLAFVGGGLAWLLIGTGRVLAYAARGVATGLAWLFAVLIVLPLALLWQYVLRPPLLGLTWLCRLIGSGLAYAGRGIGTAFLAGWRVTASAFSWAWRMAGRILRWLGRVLFVIPALAIWAYVLRPVLHGSGRLLRWLWTSPARWARDAVLRPAGNLIRETWRITVREPAHWMNASIVAPVRQTGRDVRLQLRRSFRRT</sequence>
<reference evidence="2 3" key="1">
    <citation type="journal article" date="2019" name="Int. J. Syst. Evol. Microbiol.">
        <title>The Global Catalogue of Microorganisms (GCM) 10K type strain sequencing project: providing services to taxonomists for standard genome sequencing and annotation.</title>
        <authorList>
            <consortium name="The Broad Institute Genomics Platform"/>
            <consortium name="The Broad Institute Genome Sequencing Center for Infectious Disease"/>
            <person name="Wu L."/>
            <person name="Ma J."/>
        </authorList>
    </citation>
    <scope>NUCLEOTIDE SEQUENCE [LARGE SCALE GENOMIC DNA]</scope>
    <source>
        <strain evidence="2 3">JCM 6833</strain>
    </source>
</reference>
<feature type="transmembrane region" description="Helical" evidence="1">
    <location>
        <begin position="198"/>
        <end position="221"/>
    </location>
</feature>
<keyword evidence="1" id="KW-0472">Membrane</keyword>
<evidence type="ECO:0008006" key="4">
    <source>
        <dbReference type="Google" id="ProtNLM"/>
    </source>
</evidence>
<evidence type="ECO:0000313" key="3">
    <source>
        <dbReference type="Proteomes" id="UP001501509"/>
    </source>
</evidence>
<accession>A0ABN3Q9M4</accession>
<feature type="transmembrane region" description="Helical" evidence="1">
    <location>
        <begin position="163"/>
        <end position="186"/>
    </location>
</feature>
<dbReference type="Proteomes" id="UP001501509">
    <property type="component" value="Unassembled WGS sequence"/>
</dbReference>
<name>A0ABN3Q9M4_9ACTN</name>
<evidence type="ECO:0000256" key="1">
    <source>
        <dbReference type="SAM" id="Phobius"/>
    </source>
</evidence>
<feature type="transmembrane region" description="Helical" evidence="1">
    <location>
        <begin position="6"/>
        <end position="26"/>
    </location>
</feature>
<feature type="transmembrane region" description="Helical" evidence="1">
    <location>
        <begin position="127"/>
        <end position="151"/>
    </location>
</feature>
<feature type="transmembrane region" description="Helical" evidence="1">
    <location>
        <begin position="241"/>
        <end position="259"/>
    </location>
</feature>
<feature type="transmembrane region" description="Helical" evidence="1">
    <location>
        <begin position="72"/>
        <end position="94"/>
    </location>
</feature>
<dbReference type="EMBL" id="BAAATD010000010">
    <property type="protein sequence ID" value="GAA2620347.1"/>
    <property type="molecule type" value="Genomic_DNA"/>
</dbReference>
<gene>
    <name evidence="2" type="ORF">GCM10010411_65230</name>
</gene>
<keyword evidence="1" id="KW-0812">Transmembrane</keyword>
<organism evidence="2 3">
    <name type="scientific">Actinomadura fulvescens</name>
    <dbReference type="NCBI Taxonomy" id="46160"/>
    <lineage>
        <taxon>Bacteria</taxon>
        <taxon>Bacillati</taxon>
        <taxon>Actinomycetota</taxon>
        <taxon>Actinomycetes</taxon>
        <taxon>Streptosporangiales</taxon>
        <taxon>Thermomonosporaceae</taxon>
        <taxon>Actinomadura</taxon>
    </lineage>
</organism>
<keyword evidence="1" id="KW-1133">Transmembrane helix</keyword>
<protein>
    <recommendedName>
        <fullName evidence="4">Integral membrane protein</fullName>
    </recommendedName>
</protein>
<comment type="caution">
    <text evidence="2">The sequence shown here is derived from an EMBL/GenBank/DDBJ whole genome shotgun (WGS) entry which is preliminary data.</text>
</comment>